<protein>
    <submittedName>
        <fullName evidence="1">Uncharacterized protein</fullName>
    </submittedName>
</protein>
<evidence type="ECO:0000313" key="1">
    <source>
        <dbReference type="EMBL" id="CAE2193556.1"/>
    </source>
</evidence>
<dbReference type="AlphaFoldDB" id="A0A7S4HBD7"/>
<gene>
    <name evidence="1" type="ORF">GTHE00462_LOCUS2867</name>
</gene>
<name>A0A7S4HBD7_GUITH</name>
<organism evidence="1">
    <name type="scientific">Guillardia theta</name>
    <name type="common">Cryptophyte</name>
    <name type="synonym">Cryptomonas phi</name>
    <dbReference type="NCBI Taxonomy" id="55529"/>
    <lineage>
        <taxon>Eukaryota</taxon>
        <taxon>Cryptophyceae</taxon>
        <taxon>Pyrenomonadales</taxon>
        <taxon>Geminigeraceae</taxon>
        <taxon>Guillardia</taxon>
    </lineage>
</organism>
<reference evidence="1" key="1">
    <citation type="submission" date="2021-01" db="EMBL/GenBank/DDBJ databases">
        <authorList>
            <person name="Corre E."/>
            <person name="Pelletier E."/>
            <person name="Niang G."/>
            <person name="Scheremetjew M."/>
            <person name="Finn R."/>
            <person name="Kale V."/>
            <person name="Holt S."/>
            <person name="Cochrane G."/>
            <person name="Meng A."/>
            <person name="Brown T."/>
            <person name="Cohen L."/>
        </authorList>
    </citation>
    <scope>NUCLEOTIDE SEQUENCE</scope>
    <source>
        <strain evidence="1">CCMP 2712</strain>
    </source>
</reference>
<dbReference type="EMBL" id="HBKN01003361">
    <property type="protein sequence ID" value="CAE2193556.1"/>
    <property type="molecule type" value="Transcribed_RNA"/>
</dbReference>
<sequence length="132" mass="14749">MHTAVKLSPTALNWRKYPSEIIARCFFQQTERIGIRGATLHTDMFPASSATCGDTVTCPASSHRVHTANLHPSTVKSPSLPLVAMSSRGEINEMCLFDWRLTSYWILVDFLLHLPATLSHSLRVVTQSFTFS</sequence>
<proteinExistence type="predicted"/>
<accession>A0A7S4HBD7</accession>